<evidence type="ECO:0000313" key="2">
    <source>
        <dbReference type="Proteomes" id="UP000636709"/>
    </source>
</evidence>
<comment type="caution">
    <text evidence="1">The sequence shown here is derived from an EMBL/GenBank/DDBJ whole genome shotgun (WGS) entry which is preliminary data.</text>
</comment>
<dbReference type="AlphaFoldDB" id="A0A835BT23"/>
<reference evidence="1" key="1">
    <citation type="submission" date="2020-07" db="EMBL/GenBank/DDBJ databases">
        <title>Genome sequence and genetic diversity analysis of an under-domesticated orphan crop, white fonio (Digitaria exilis).</title>
        <authorList>
            <person name="Bennetzen J.L."/>
            <person name="Chen S."/>
            <person name="Ma X."/>
            <person name="Wang X."/>
            <person name="Yssel A.E.J."/>
            <person name="Chaluvadi S.R."/>
            <person name="Johnson M."/>
            <person name="Gangashetty P."/>
            <person name="Hamidou F."/>
            <person name="Sanogo M.D."/>
            <person name="Zwaenepoel A."/>
            <person name="Wallace J."/>
            <person name="Van De Peer Y."/>
            <person name="Van Deynze A."/>
        </authorList>
    </citation>
    <scope>NUCLEOTIDE SEQUENCE</scope>
    <source>
        <tissue evidence="1">Leaves</tissue>
    </source>
</reference>
<dbReference type="Proteomes" id="UP000636709">
    <property type="component" value="Unassembled WGS sequence"/>
</dbReference>
<dbReference type="EMBL" id="JACEFO010001874">
    <property type="protein sequence ID" value="KAF8697469.1"/>
    <property type="molecule type" value="Genomic_DNA"/>
</dbReference>
<protein>
    <submittedName>
        <fullName evidence="1">Uncharacterized protein</fullName>
    </submittedName>
</protein>
<evidence type="ECO:0000313" key="1">
    <source>
        <dbReference type="EMBL" id="KAF8697469.1"/>
    </source>
</evidence>
<accession>A0A835BT23</accession>
<organism evidence="1 2">
    <name type="scientific">Digitaria exilis</name>
    <dbReference type="NCBI Taxonomy" id="1010633"/>
    <lineage>
        <taxon>Eukaryota</taxon>
        <taxon>Viridiplantae</taxon>
        <taxon>Streptophyta</taxon>
        <taxon>Embryophyta</taxon>
        <taxon>Tracheophyta</taxon>
        <taxon>Spermatophyta</taxon>
        <taxon>Magnoliopsida</taxon>
        <taxon>Liliopsida</taxon>
        <taxon>Poales</taxon>
        <taxon>Poaceae</taxon>
        <taxon>PACMAD clade</taxon>
        <taxon>Panicoideae</taxon>
        <taxon>Panicodae</taxon>
        <taxon>Paniceae</taxon>
        <taxon>Anthephorinae</taxon>
        <taxon>Digitaria</taxon>
    </lineage>
</organism>
<proteinExistence type="predicted"/>
<name>A0A835BT23_9POAL</name>
<dbReference type="OrthoDB" id="682412at2759"/>
<gene>
    <name evidence="1" type="ORF">HU200_036071</name>
</gene>
<keyword evidence="2" id="KW-1185">Reference proteome</keyword>
<sequence length="52" mass="6109">MLVTWEIWKERNGRVFQRKEHSTIALMATIKSEPEAWTRAGARHLEALSWGE</sequence>